<dbReference type="InterPro" id="IPR017203">
    <property type="entry name" value="Sig_transdc_His_kinase_NreB"/>
</dbReference>
<evidence type="ECO:0000256" key="9">
    <source>
        <dbReference type="PIRSR" id="PIRSR037432-51"/>
    </source>
</evidence>
<reference evidence="12" key="1">
    <citation type="submission" date="2016-04" db="EMBL/GenBank/DDBJ databases">
        <authorList>
            <person name="Strepis N."/>
        </authorList>
    </citation>
    <scope>NUCLEOTIDE SEQUENCE [LARGE SCALE GENOMIC DNA]</scope>
</reference>
<dbReference type="EMBL" id="FWEY01000001">
    <property type="protein sequence ID" value="SLM50476.1"/>
    <property type="molecule type" value="Genomic_DNA"/>
</dbReference>
<feature type="modified residue" description="Phosphohistidine; by autocatalysis" evidence="9">
    <location>
        <position position="142"/>
    </location>
</feature>
<dbReference type="PROSITE" id="PS50109">
    <property type="entry name" value="HIS_KIN"/>
    <property type="match status" value="1"/>
</dbReference>
<dbReference type="GO" id="GO:0005524">
    <property type="term" value="F:ATP binding"/>
    <property type="evidence" value="ECO:0007669"/>
    <property type="project" value="UniProtKB-KW"/>
</dbReference>
<dbReference type="PANTHER" id="PTHR24421:SF10">
    <property type="entry name" value="NITRATE_NITRITE SENSOR PROTEIN NARQ"/>
    <property type="match status" value="1"/>
</dbReference>
<keyword evidence="3 9" id="KW-0597">Phosphoprotein</keyword>
<dbReference type="Pfam" id="PF02518">
    <property type="entry name" value="HATPase_c"/>
    <property type="match status" value="1"/>
</dbReference>
<dbReference type="GO" id="GO:0016020">
    <property type="term" value="C:membrane"/>
    <property type="evidence" value="ECO:0007669"/>
    <property type="project" value="InterPro"/>
</dbReference>
<protein>
    <recommendedName>
        <fullName evidence="2">histidine kinase</fullName>
        <ecNumber evidence="2">2.7.13.3</ecNumber>
    </recommendedName>
</protein>
<evidence type="ECO:0000256" key="3">
    <source>
        <dbReference type="ARBA" id="ARBA00022553"/>
    </source>
</evidence>
<dbReference type="SMART" id="SM00387">
    <property type="entry name" value="HATPase_c"/>
    <property type="match status" value="1"/>
</dbReference>
<dbReference type="PANTHER" id="PTHR24421">
    <property type="entry name" value="NITRATE/NITRITE SENSOR PROTEIN NARX-RELATED"/>
    <property type="match status" value="1"/>
</dbReference>
<feature type="domain" description="Histidine kinase" evidence="10">
    <location>
        <begin position="240"/>
        <end position="327"/>
    </location>
</feature>
<sequence>MAESNEPIAQIFPQPTWLMDADYNVIDRNAQAEKFEKNYVISMEYAVEVAKGTCCAFHTDKRACKNCPLENKWAASEGFPITFMGRDGISYEFFGKLLKNEQNWMLEISYIDKPLESVGKSMLTYLNEARESEQKRIARELHDGIAQSIYSLMLETRGLKWTPVEDHQQKLQAIDRHFADVLLEIKSLATELRPSILDDVGLIPAINQFVEQTMEMTGFIIHVIVEGERNALSSRGNVVIYRSIQEAISNALKYSGENEASITVDFGQKELRVTIADEGKGFIYDPYHLGFGLLNLRERAHSVGGKMEVDTGIKKGTRITMIVPYKEGSA</sequence>
<evidence type="ECO:0000256" key="5">
    <source>
        <dbReference type="ARBA" id="ARBA00022741"/>
    </source>
</evidence>
<keyword evidence="7" id="KW-0067">ATP-binding</keyword>
<dbReference type="InterPro" id="IPR005467">
    <property type="entry name" value="His_kinase_dom"/>
</dbReference>
<evidence type="ECO:0000256" key="4">
    <source>
        <dbReference type="ARBA" id="ARBA00022679"/>
    </source>
</evidence>
<organism evidence="11 12">
    <name type="scientific">Trichococcus pasteurii</name>
    <dbReference type="NCBI Taxonomy" id="43064"/>
    <lineage>
        <taxon>Bacteria</taxon>
        <taxon>Bacillati</taxon>
        <taxon>Bacillota</taxon>
        <taxon>Bacilli</taxon>
        <taxon>Lactobacillales</taxon>
        <taxon>Carnobacteriaceae</taxon>
        <taxon>Trichococcus</taxon>
    </lineage>
</organism>
<name>A0A1W1IBU3_9LACT</name>
<evidence type="ECO:0000313" key="12">
    <source>
        <dbReference type="Proteomes" id="UP000195985"/>
    </source>
</evidence>
<keyword evidence="5" id="KW-0547">Nucleotide-binding</keyword>
<dbReference type="SUPFAM" id="SSF55874">
    <property type="entry name" value="ATPase domain of HSP90 chaperone/DNA topoisomerase II/histidine kinase"/>
    <property type="match status" value="1"/>
</dbReference>
<dbReference type="Pfam" id="PF07730">
    <property type="entry name" value="HisKA_3"/>
    <property type="match status" value="1"/>
</dbReference>
<dbReference type="PIRSF" id="PIRSF037432">
    <property type="entry name" value="STHK_NreB"/>
    <property type="match status" value="1"/>
</dbReference>
<dbReference type="GO" id="GO:0005506">
    <property type="term" value="F:iron ion binding"/>
    <property type="evidence" value="ECO:0007669"/>
    <property type="project" value="InterPro"/>
</dbReference>
<dbReference type="RefSeq" id="WP_086941388.1">
    <property type="nucleotide sequence ID" value="NZ_FONM01000002.1"/>
</dbReference>
<evidence type="ECO:0000256" key="7">
    <source>
        <dbReference type="ARBA" id="ARBA00022840"/>
    </source>
</evidence>
<dbReference type="Proteomes" id="UP000195985">
    <property type="component" value="Unassembled WGS sequence"/>
</dbReference>
<keyword evidence="6 11" id="KW-0418">Kinase</keyword>
<dbReference type="AlphaFoldDB" id="A0A1W1IBU3"/>
<dbReference type="InterPro" id="IPR011712">
    <property type="entry name" value="Sig_transdc_His_kin_sub3_dim/P"/>
</dbReference>
<comment type="PTM">
    <text evidence="9">Autophosphorylated.</text>
</comment>
<keyword evidence="8" id="KW-0902">Two-component regulatory system</keyword>
<dbReference type="Gene3D" id="3.30.565.10">
    <property type="entry name" value="Histidine kinase-like ATPase, C-terminal domain"/>
    <property type="match status" value="1"/>
</dbReference>
<dbReference type="Gene3D" id="1.20.5.1930">
    <property type="match status" value="1"/>
</dbReference>
<dbReference type="GO" id="GO:0046983">
    <property type="term" value="F:protein dimerization activity"/>
    <property type="evidence" value="ECO:0007669"/>
    <property type="project" value="InterPro"/>
</dbReference>
<evidence type="ECO:0000259" key="10">
    <source>
        <dbReference type="PROSITE" id="PS50109"/>
    </source>
</evidence>
<dbReference type="EC" id="2.7.13.3" evidence="2"/>
<comment type="catalytic activity">
    <reaction evidence="1">
        <text>ATP + protein L-histidine = ADP + protein N-phospho-L-histidine.</text>
        <dbReference type="EC" id="2.7.13.3"/>
    </reaction>
</comment>
<keyword evidence="12" id="KW-1185">Reference proteome</keyword>
<dbReference type="InterPro" id="IPR036890">
    <property type="entry name" value="HATPase_C_sf"/>
</dbReference>
<dbReference type="GO" id="GO:0005737">
    <property type="term" value="C:cytoplasm"/>
    <property type="evidence" value="ECO:0007669"/>
    <property type="project" value="InterPro"/>
</dbReference>
<evidence type="ECO:0000256" key="1">
    <source>
        <dbReference type="ARBA" id="ARBA00000085"/>
    </source>
</evidence>
<evidence type="ECO:0000256" key="8">
    <source>
        <dbReference type="ARBA" id="ARBA00023012"/>
    </source>
</evidence>
<evidence type="ECO:0000313" key="11">
    <source>
        <dbReference type="EMBL" id="SLM50476.1"/>
    </source>
</evidence>
<evidence type="ECO:0000256" key="2">
    <source>
        <dbReference type="ARBA" id="ARBA00012438"/>
    </source>
</evidence>
<proteinExistence type="predicted"/>
<dbReference type="STRING" id="43064.SAMN04488086_102155"/>
<dbReference type="GO" id="GO:0000155">
    <property type="term" value="F:phosphorelay sensor kinase activity"/>
    <property type="evidence" value="ECO:0007669"/>
    <property type="project" value="InterPro"/>
</dbReference>
<dbReference type="CDD" id="cd16917">
    <property type="entry name" value="HATPase_UhpB-NarQ-NarX-like"/>
    <property type="match status" value="1"/>
</dbReference>
<accession>A0A1W1IBU3</accession>
<keyword evidence="4" id="KW-0808">Transferase</keyword>
<dbReference type="InterPro" id="IPR050482">
    <property type="entry name" value="Sensor_HK_TwoCompSys"/>
</dbReference>
<dbReference type="OrthoDB" id="9760839at2"/>
<dbReference type="InterPro" id="IPR003594">
    <property type="entry name" value="HATPase_dom"/>
</dbReference>
<gene>
    <name evidence="11" type="ORF">TPAS_148</name>
</gene>
<evidence type="ECO:0000256" key="6">
    <source>
        <dbReference type="ARBA" id="ARBA00022777"/>
    </source>
</evidence>